<dbReference type="InterPro" id="IPR050090">
    <property type="entry name" value="Tyrosine_recombinase_XerCD"/>
</dbReference>
<evidence type="ECO:0000256" key="1">
    <source>
        <dbReference type="ARBA" id="ARBA00008857"/>
    </source>
</evidence>
<dbReference type="Pfam" id="PF13102">
    <property type="entry name" value="Phage_int_SAM_5"/>
    <property type="match status" value="1"/>
</dbReference>
<keyword evidence="2 4" id="KW-0238">DNA-binding</keyword>
<dbReference type="PANTHER" id="PTHR30349:SF41">
    <property type="entry name" value="INTEGRASE_RECOMBINASE PROTEIN MJ0367-RELATED"/>
    <property type="match status" value="1"/>
</dbReference>
<dbReference type="InterPro" id="IPR025269">
    <property type="entry name" value="SAM-like_dom"/>
</dbReference>
<sequence>MVRKKIALSLKENFSPCDIKTEAKFTLENLMELYQKFINKKTLEGLSARSLKDYNTHFNYLMKYLLDTLGLPQSVELKAEYFNEYIAYMKLQKGLSNNTINIRLRTIRAFLRWLNKEDYIINIHSKIKLLKTPIDTVHPLSASEVKSLLKLCNLNTFVGLRDYTVMVLILDTGIRINELLNLKIDDVNLKTGIITVRAEIAKTRASRFLPLRSFSKLL</sequence>
<comment type="similarity">
    <text evidence="1">Belongs to the 'phage' integrase family.</text>
</comment>
<keyword evidence="8" id="KW-1185">Reference proteome</keyword>
<dbReference type="CDD" id="cd00397">
    <property type="entry name" value="DNA_BRE_C"/>
    <property type="match status" value="1"/>
</dbReference>
<evidence type="ECO:0000313" key="7">
    <source>
        <dbReference type="EMBL" id="GIM30124.1"/>
    </source>
</evidence>
<evidence type="ECO:0000259" key="5">
    <source>
        <dbReference type="PROSITE" id="PS51898"/>
    </source>
</evidence>
<evidence type="ECO:0000256" key="3">
    <source>
        <dbReference type="ARBA" id="ARBA00023172"/>
    </source>
</evidence>
<dbReference type="GO" id="GO:0006310">
    <property type="term" value="P:DNA recombination"/>
    <property type="evidence" value="ECO:0007669"/>
    <property type="project" value="UniProtKB-KW"/>
</dbReference>
<dbReference type="InterPro" id="IPR013762">
    <property type="entry name" value="Integrase-like_cat_sf"/>
</dbReference>
<evidence type="ECO:0000256" key="4">
    <source>
        <dbReference type="PROSITE-ProRule" id="PRU01248"/>
    </source>
</evidence>
<dbReference type="Proteomes" id="UP000679179">
    <property type="component" value="Unassembled WGS sequence"/>
</dbReference>
<proteinExistence type="inferred from homology"/>
<gene>
    <name evidence="7" type="ORF">CPJCM30710_27900</name>
</gene>
<dbReference type="PROSITE" id="PS51900">
    <property type="entry name" value="CB"/>
    <property type="match status" value="1"/>
</dbReference>
<dbReference type="InterPro" id="IPR011010">
    <property type="entry name" value="DNA_brk_join_enz"/>
</dbReference>
<evidence type="ECO:0000259" key="6">
    <source>
        <dbReference type="PROSITE" id="PS51900"/>
    </source>
</evidence>
<dbReference type="AlphaFoldDB" id="A0A919S290"/>
<name>A0A919S290_9CLOT</name>
<comment type="caution">
    <text evidence="7">The sequence shown here is derived from an EMBL/GenBank/DDBJ whole genome shotgun (WGS) entry which is preliminary data.</text>
</comment>
<dbReference type="GO" id="GO:0015074">
    <property type="term" value="P:DNA integration"/>
    <property type="evidence" value="ECO:0007669"/>
    <property type="project" value="InterPro"/>
</dbReference>
<accession>A0A919S290</accession>
<dbReference type="EMBL" id="BOPZ01000027">
    <property type="protein sequence ID" value="GIM30124.1"/>
    <property type="molecule type" value="Genomic_DNA"/>
</dbReference>
<dbReference type="InterPro" id="IPR010998">
    <property type="entry name" value="Integrase_recombinase_N"/>
</dbReference>
<dbReference type="GO" id="GO:0003677">
    <property type="term" value="F:DNA binding"/>
    <property type="evidence" value="ECO:0007669"/>
    <property type="project" value="UniProtKB-UniRule"/>
</dbReference>
<dbReference type="PANTHER" id="PTHR30349">
    <property type="entry name" value="PHAGE INTEGRASE-RELATED"/>
    <property type="match status" value="1"/>
</dbReference>
<evidence type="ECO:0000256" key="2">
    <source>
        <dbReference type="ARBA" id="ARBA00023125"/>
    </source>
</evidence>
<dbReference type="PROSITE" id="PS51898">
    <property type="entry name" value="TYR_RECOMBINASE"/>
    <property type="match status" value="1"/>
</dbReference>
<feature type="domain" description="Core-binding (CB)" evidence="6">
    <location>
        <begin position="28"/>
        <end position="115"/>
    </location>
</feature>
<reference evidence="7" key="1">
    <citation type="submission" date="2021-03" db="EMBL/GenBank/DDBJ databases">
        <title>Taxonomic study of Clostridium polyendosporum from meadow-gley soil under rice.</title>
        <authorList>
            <person name="Kobayashi H."/>
            <person name="Tanizawa Y."/>
            <person name="Yagura M."/>
        </authorList>
    </citation>
    <scope>NUCLEOTIDE SEQUENCE</scope>
    <source>
        <strain evidence="7">JCM 30710</strain>
    </source>
</reference>
<dbReference type="Pfam" id="PF00589">
    <property type="entry name" value="Phage_integrase"/>
    <property type="match status" value="1"/>
</dbReference>
<dbReference type="SUPFAM" id="SSF56349">
    <property type="entry name" value="DNA breaking-rejoining enzymes"/>
    <property type="match status" value="1"/>
</dbReference>
<organism evidence="7 8">
    <name type="scientific">Clostridium polyendosporum</name>
    <dbReference type="NCBI Taxonomy" id="69208"/>
    <lineage>
        <taxon>Bacteria</taxon>
        <taxon>Bacillati</taxon>
        <taxon>Bacillota</taxon>
        <taxon>Clostridia</taxon>
        <taxon>Eubacteriales</taxon>
        <taxon>Clostridiaceae</taxon>
        <taxon>Clostridium</taxon>
    </lineage>
</organism>
<keyword evidence="3" id="KW-0233">DNA recombination</keyword>
<dbReference type="Gene3D" id="1.10.443.10">
    <property type="entry name" value="Intergrase catalytic core"/>
    <property type="match status" value="1"/>
</dbReference>
<evidence type="ECO:0000313" key="8">
    <source>
        <dbReference type="Proteomes" id="UP000679179"/>
    </source>
</evidence>
<dbReference type="InterPro" id="IPR002104">
    <property type="entry name" value="Integrase_catalytic"/>
</dbReference>
<dbReference type="InterPro" id="IPR044068">
    <property type="entry name" value="CB"/>
</dbReference>
<dbReference type="Gene3D" id="1.10.150.130">
    <property type="match status" value="1"/>
</dbReference>
<protein>
    <submittedName>
        <fullName evidence="7">Uncharacterized protein</fullName>
    </submittedName>
</protein>
<feature type="domain" description="Tyr recombinase" evidence="5">
    <location>
        <begin position="135"/>
        <end position="218"/>
    </location>
</feature>